<keyword evidence="3" id="KW-1185">Reference proteome</keyword>
<dbReference type="OrthoDB" id="10683430at2759"/>
<feature type="region of interest" description="Disordered" evidence="1">
    <location>
        <begin position="1"/>
        <end position="168"/>
    </location>
</feature>
<dbReference type="Proteomes" id="UP000186922">
    <property type="component" value="Unassembled WGS sequence"/>
</dbReference>
<feature type="compositionally biased region" description="Low complexity" evidence="1">
    <location>
        <begin position="549"/>
        <end position="583"/>
    </location>
</feature>
<feature type="region of interest" description="Disordered" evidence="1">
    <location>
        <begin position="370"/>
        <end position="665"/>
    </location>
</feature>
<evidence type="ECO:0000313" key="2">
    <source>
        <dbReference type="EMBL" id="GAU99675.1"/>
    </source>
</evidence>
<dbReference type="EMBL" id="BDGG01000005">
    <property type="protein sequence ID" value="GAU99675.1"/>
    <property type="molecule type" value="Genomic_DNA"/>
</dbReference>
<dbReference type="AlphaFoldDB" id="A0A1D1VFV6"/>
<feature type="compositionally biased region" description="Low complexity" evidence="1">
    <location>
        <begin position="478"/>
        <end position="540"/>
    </location>
</feature>
<sequence length="665" mass="71890">MDGAGTFEHDNRPMDAAPDNFHAFQQTGMEQEEMSQETRERLITTTRKSSDSPRDAIVSAGSTSPEILPVSTSVESPTSGQFEPDNGNMRNVENVREGDEKMNAERNDFNESQDNPVRENKLEVEQHGTTESRIFPADWTPHPRMDHTPPPKEDNPNTESSVHLPGSPSVQMSEFEFTFAKSLFKDALSSTSATRFQSAVDVCKILALEYDSEEEEDEKIAPSIRELEQETADLAMQLFIKEAEESFLNAWAEGLTFEELSAYEQALSDEYRDLLDDTMEDIRAEMRCRFVAMEEELLPNIRNYQGNGDQLGRLLDDNVRSLQLYIKEQHQLRSLRGTPSREISDDFENRLNRILAQAHDSYDAFRSVLSSKSRSNRSPSRLTFSDASLPSTGTSRTRTDYTGSGTTATSGHTASRYTGSSLSQSDTSTSRSGRTGSYVTDQSGSGTTTGSGSYTTQGTRSTSTGLSDNYSSLSTFRSGISSNTSGTSSGISSEPSTVTSYESSTTTISTIPSSNTSGTNSSTSTGSSGSSSSGPSNQSSYLTDGTLNTSSYPSSATFSTSGSNTSALNYPSTTSYPTSGTNTFGSESTQSYSPSRTDQGSLSTMTSGSGDSLQSTIPSSSDASGYPSNVTSNTSRTTNESSRSTFVPEQSSYSESSYSLSRTGT</sequence>
<feature type="compositionally biased region" description="Polar residues" evidence="1">
    <location>
        <begin position="584"/>
        <end position="630"/>
    </location>
</feature>
<feature type="compositionally biased region" description="Low complexity" evidence="1">
    <location>
        <begin position="370"/>
        <end position="381"/>
    </location>
</feature>
<feature type="compositionally biased region" description="Low complexity" evidence="1">
    <location>
        <begin position="631"/>
        <end position="665"/>
    </location>
</feature>
<evidence type="ECO:0000313" key="3">
    <source>
        <dbReference type="Proteomes" id="UP000186922"/>
    </source>
</evidence>
<gene>
    <name evidence="2" type="primary">RvY_10636-1</name>
    <name evidence="2" type="synonym">RvY_10636.1</name>
    <name evidence="2" type="ORF">RvY_10636</name>
</gene>
<organism evidence="2 3">
    <name type="scientific">Ramazzottius varieornatus</name>
    <name type="common">Water bear</name>
    <name type="synonym">Tardigrade</name>
    <dbReference type="NCBI Taxonomy" id="947166"/>
    <lineage>
        <taxon>Eukaryota</taxon>
        <taxon>Metazoa</taxon>
        <taxon>Ecdysozoa</taxon>
        <taxon>Tardigrada</taxon>
        <taxon>Eutardigrada</taxon>
        <taxon>Parachela</taxon>
        <taxon>Hypsibioidea</taxon>
        <taxon>Ramazzottiidae</taxon>
        <taxon>Ramazzottius</taxon>
    </lineage>
</organism>
<feature type="compositionally biased region" description="Low complexity" evidence="1">
    <location>
        <begin position="391"/>
        <end position="465"/>
    </location>
</feature>
<feature type="compositionally biased region" description="Basic and acidic residues" evidence="1">
    <location>
        <begin position="93"/>
        <end position="109"/>
    </location>
</feature>
<feature type="compositionally biased region" description="Polar residues" evidence="1">
    <location>
        <begin position="60"/>
        <end position="81"/>
    </location>
</feature>
<protein>
    <submittedName>
        <fullName evidence="2">Uncharacterized protein</fullName>
    </submittedName>
</protein>
<feature type="compositionally biased region" description="Basic and acidic residues" evidence="1">
    <location>
        <begin position="116"/>
        <end position="130"/>
    </location>
</feature>
<proteinExistence type="predicted"/>
<accession>A0A1D1VFV6</accession>
<comment type="caution">
    <text evidence="2">The sequence shown here is derived from an EMBL/GenBank/DDBJ whole genome shotgun (WGS) entry which is preliminary data.</text>
</comment>
<feature type="compositionally biased region" description="Basic and acidic residues" evidence="1">
    <location>
        <begin position="141"/>
        <end position="155"/>
    </location>
</feature>
<feature type="compositionally biased region" description="Polar residues" evidence="1">
    <location>
        <begin position="466"/>
        <end position="477"/>
    </location>
</feature>
<feature type="compositionally biased region" description="Basic and acidic residues" evidence="1">
    <location>
        <begin position="36"/>
        <end position="54"/>
    </location>
</feature>
<reference evidence="2 3" key="1">
    <citation type="journal article" date="2016" name="Nat. Commun.">
        <title>Extremotolerant tardigrade genome and improved radiotolerance of human cultured cells by tardigrade-unique protein.</title>
        <authorList>
            <person name="Hashimoto T."/>
            <person name="Horikawa D.D."/>
            <person name="Saito Y."/>
            <person name="Kuwahara H."/>
            <person name="Kozuka-Hata H."/>
            <person name="Shin-I T."/>
            <person name="Minakuchi Y."/>
            <person name="Ohishi K."/>
            <person name="Motoyama A."/>
            <person name="Aizu T."/>
            <person name="Enomoto A."/>
            <person name="Kondo K."/>
            <person name="Tanaka S."/>
            <person name="Hara Y."/>
            <person name="Koshikawa S."/>
            <person name="Sagara H."/>
            <person name="Miura T."/>
            <person name="Yokobori S."/>
            <person name="Miyagawa K."/>
            <person name="Suzuki Y."/>
            <person name="Kubo T."/>
            <person name="Oyama M."/>
            <person name="Kohara Y."/>
            <person name="Fujiyama A."/>
            <person name="Arakawa K."/>
            <person name="Katayama T."/>
            <person name="Toyoda A."/>
            <person name="Kunieda T."/>
        </authorList>
    </citation>
    <scope>NUCLEOTIDE SEQUENCE [LARGE SCALE GENOMIC DNA]</scope>
    <source>
        <strain evidence="2 3">YOKOZUNA-1</strain>
    </source>
</reference>
<name>A0A1D1VFV6_RAMVA</name>
<evidence type="ECO:0000256" key="1">
    <source>
        <dbReference type="SAM" id="MobiDB-lite"/>
    </source>
</evidence>